<accession>A0A0W8E286</accession>
<evidence type="ECO:0008006" key="2">
    <source>
        <dbReference type="Google" id="ProtNLM"/>
    </source>
</evidence>
<name>A0A0W8E286_9ZZZZ</name>
<dbReference type="PANTHER" id="PTHR12993:SF30">
    <property type="entry name" value="N-ACETYL-ALPHA-D-GLUCOSAMINYL L-MALATE DEACETYLASE 1"/>
    <property type="match status" value="1"/>
</dbReference>
<dbReference type="PANTHER" id="PTHR12993">
    <property type="entry name" value="N-ACETYLGLUCOSAMINYL-PHOSPHATIDYLINOSITOL DE-N-ACETYLASE-RELATED"/>
    <property type="match status" value="1"/>
</dbReference>
<gene>
    <name evidence="1" type="ORF">ASZ90_020134</name>
</gene>
<dbReference type="InterPro" id="IPR003737">
    <property type="entry name" value="GlcNAc_PI_deacetylase-related"/>
</dbReference>
<protein>
    <recommendedName>
        <fullName evidence="2">PIG-L family deacetylase</fullName>
    </recommendedName>
</protein>
<comment type="caution">
    <text evidence="1">The sequence shown here is derived from an EMBL/GenBank/DDBJ whole genome shotgun (WGS) entry which is preliminary data.</text>
</comment>
<reference evidence="1" key="1">
    <citation type="journal article" date="2015" name="Proc. Natl. Acad. Sci. U.S.A.">
        <title>Networks of energetic and metabolic interactions define dynamics in microbial communities.</title>
        <authorList>
            <person name="Embree M."/>
            <person name="Liu J.K."/>
            <person name="Al-Bassam M.M."/>
            <person name="Zengler K."/>
        </authorList>
    </citation>
    <scope>NUCLEOTIDE SEQUENCE</scope>
</reference>
<dbReference type="InterPro" id="IPR024078">
    <property type="entry name" value="LmbE-like_dom_sf"/>
</dbReference>
<proteinExistence type="predicted"/>
<dbReference type="GO" id="GO:0016811">
    <property type="term" value="F:hydrolase activity, acting on carbon-nitrogen (but not peptide) bonds, in linear amides"/>
    <property type="evidence" value="ECO:0007669"/>
    <property type="project" value="TreeGrafter"/>
</dbReference>
<sequence length="223" mass="24937">MINVMVFAPHPDDDIIGCGGSMARHVQNGNQVSIVYLTSGEAGSLKYTKAELADIREREAREAAALLGVCQLTFLGMPDGFISYDQKNLVSLVNVIRRQRPDLIYVPHAEDEVHDHQVTWQLVSEACSKAAGPWFQDCPTEPWSTSTILAYEVWTPLQRPSYIEDISDFMPAKLEALRCHRSQLEIIRYDDAIQGLNRYRGVLTSKGQFCEAFMVIKAGGTLC</sequence>
<evidence type="ECO:0000313" key="1">
    <source>
        <dbReference type="EMBL" id="KUG02502.1"/>
    </source>
</evidence>
<dbReference type="Pfam" id="PF02585">
    <property type="entry name" value="PIG-L"/>
    <property type="match status" value="1"/>
</dbReference>
<dbReference type="Gene3D" id="3.40.50.10320">
    <property type="entry name" value="LmbE-like"/>
    <property type="match status" value="1"/>
</dbReference>
<dbReference type="SUPFAM" id="SSF102588">
    <property type="entry name" value="LmbE-like"/>
    <property type="match status" value="1"/>
</dbReference>
<dbReference type="AlphaFoldDB" id="A0A0W8E286"/>
<dbReference type="EMBL" id="LNQE01001918">
    <property type="protein sequence ID" value="KUG02502.1"/>
    <property type="molecule type" value="Genomic_DNA"/>
</dbReference>
<organism evidence="1">
    <name type="scientific">hydrocarbon metagenome</name>
    <dbReference type="NCBI Taxonomy" id="938273"/>
    <lineage>
        <taxon>unclassified sequences</taxon>
        <taxon>metagenomes</taxon>
        <taxon>ecological metagenomes</taxon>
    </lineage>
</organism>